<name>A0ABV5K6H1_9ACTN</name>
<evidence type="ECO:0000256" key="3">
    <source>
        <dbReference type="SAM" id="MobiDB-lite"/>
    </source>
</evidence>
<gene>
    <name evidence="5" type="ORF">ACFFRI_04580</name>
</gene>
<keyword evidence="2" id="KW-0067">ATP-binding</keyword>
<dbReference type="CDD" id="cd05387">
    <property type="entry name" value="BY-kinase"/>
    <property type="match status" value="1"/>
</dbReference>
<dbReference type="PANTHER" id="PTHR32309">
    <property type="entry name" value="TYROSINE-PROTEIN KINASE"/>
    <property type="match status" value="1"/>
</dbReference>
<evidence type="ECO:0000313" key="6">
    <source>
        <dbReference type="Proteomes" id="UP001589750"/>
    </source>
</evidence>
<keyword evidence="4" id="KW-0812">Transmembrane</keyword>
<feature type="region of interest" description="Disordered" evidence="3">
    <location>
        <begin position="439"/>
        <end position="469"/>
    </location>
</feature>
<evidence type="ECO:0000313" key="5">
    <source>
        <dbReference type="EMBL" id="MFB9312310.1"/>
    </source>
</evidence>
<dbReference type="RefSeq" id="WP_140008367.1">
    <property type="nucleotide sequence ID" value="NZ_JBHMDG010000005.1"/>
</dbReference>
<dbReference type="Gene3D" id="3.40.50.300">
    <property type="entry name" value="P-loop containing nucleotide triphosphate hydrolases"/>
    <property type="match status" value="1"/>
</dbReference>
<dbReference type="Proteomes" id="UP001589750">
    <property type="component" value="Unassembled WGS sequence"/>
</dbReference>
<evidence type="ECO:0000256" key="4">
    <source>
        <dbReference type="SAM" id="Phobius"/>
    </source>
</evidence>
<accession>A0ABV5K6H1</accession>
<dbReference type="EMBL" id="JBHMDG010000005">
    <property type="protein sequence ID" value="MFB9312310.1"/>
    <property type="molecule type" value="Genomic_DNA"/>
</dbReference>
<reference evidence="5 6" key="1">
    <citation type="submission" date="2024-09" db="EMBL/GenBank/DDBJ databases">
        <authorList>
            <person name="Sun Q."/>
            <person name="Mori K."/>
        </authorList>
    </citation>
    <scope>NUCLEOTIDE SEQUENCE [LARGE SCALE GENOMIC DNA]</scope>
    <source>
        <strain evidence="5 6">JCM 9626</strain>
    </source>
</reference>
<comment type="caution">
    <text evidence="5">The sequence shown here is derived from an EMBL/GenBank/DDBJ whole genome shotgun (WGS) entry which is preliminary data.</text>
</comment>
<keyword evidence="4" id="KW-0472">Membrane</keyword>
<keyword evidence="4" id="KW-1133">Transmembrane helix</keyword>
<dbReference type="InterPro" id="IPR027417">
    <property type="entry name" value="P-loop_NTPase"/>
</dbReference>
<dbReference type="InterPro" id="IPR005702">
    <property type="entry name" value="Wzc-like_C"/>
</dbReference>
<proteinExistence type="predicted"/>
<dbReference type="SUPFAM" id="SSF52540">
    <property type="entry name" value="P-loop containing nucleoside triphosphate hydrolases"/>
    <property type="match status" value="1"/>
</dbReference>
<evidence type="ECO:0000256" key="1">
    <source>
        <dbReference type="ARBA" id="ARBA00022741"/>
    </source>
</evidence>
<dbReference type="Pfam" id="PF10609">
    <property type="entry name" value="ParA"/>
    <property type="match status" value="1"/>
</dbReference>
<dbReference type="InterPro" id="IPR050445">
    <property type="entry name" value="Bact_polysacc_biosynth/exp"/>
</dbReference>
<keyword evidence="5" id="KW-0808">Transferase</keyword>
<feature type="transmembrane region" description="Helical" evidence="4">
    <location>
        <begin position="176"/>
        <end position="195"/>
    </location>
</feature>
<dbReference type="NCBIfam" id="TIGR01007">
    <property type="entry name" value="eps_fam"/>
    <property type="match status" value="1"/>
</dbReference>
<sequence>MELLDYAKALRAHWLGALLIVALAVLSAGAFTLTQPKVYAADARGLVTAGAATDPGLSSVSDSLAKSRAVTYVDIASSRAVADLVIADLGLDESASSLIGQIAIEQKPDTALIKVTARSSSPAAARSLADAWVKALAARVAQIEDPDGAGATGVIGIEPVEAAALPSTPVSPRPTLNLALGLLLGGLLAIAYAVLRSMIDRRLRADDEIERRFAVPIAGRVPVQSGRTGLLVSSTVDHGSWDAGEAFRKLRTNLSYMSVDDPPRVIVVSSPRPEDGKSTVAANLAAAIALSGQAVTLIDGDLRRPSVAELLGLVEGAGLTDVLIGQADLADVLQDHADLPQLTVLAAGSTPPNPSELLGSLAMQGLLRELALEGLVIVDAPPLLPVTDAAVLTRHADGALVVVSHGRTLDTDLAESLKQLEAVQGRVLGVVFNRVPRRRGPKDYYGSPTKAPAPSPVAVTAGGGRRKAR</sequence>
<evidence type="ECO:0000256" key="2">
    <source>
        <dbReference type="ARBA" id="ARBA00022840"/>
    </source>
</evidence>
<dbReference type="PANTHER" id="PTHR32309:SF31">
    <property type="entry name" value="CAPSULAR EXOPOLYSACCHARIDE FAMILY"/>
    <property type="match status" value="1"/>
</dbReference>
<organism evidence="5 6">
    <name type="scientific">Nocardioides plantarum</name>
    <dbReference type="NCBI Taxonomy" id="29299"/>
    <lineage>
        <taxon>Bacteria</taxon>
        <taxon>Bacillati</taxon>
        <taxon>Actinomycetota</taxon>
        <taxon>Actinomycetes</taxon>
        <taxon>Propionibacteriales</taxon>
        <taxon>Nocardioidaceae</taxon>
        <taxon>Nocardioides</taxon>
    </lineage>
</organism>
<dbReference type="InterPro" id="IPR033756">
    <property type="entry name" value="YlxH/NBP35"/>
</dbReference>
<protein>
    <submittedName>
        <fullName evidence="5">Polysaccharide biosynthesis tyrosine autokinase</fullName>
        <ecNumber evidence="5">2.7.10.2</ecNumber>
    </submittedName>
</protein>
<dbReference type="EC" id="2.7.10.2" evidence="5"/>
<keyword evidence="6" id="KW-1185">Reference proteome</keyword>
<dbReference type="GO" id="GO:0004715">
    <property type="term" value="F:non-membrane spanning protein tyrosine kinase activity"/>
    <property type="evidence" value="ECO:0007669"/>
    <property type="project" value="UniProtKB-EC"/>
</dbReference>
<keyword evidence="1" id="KW-0547">Nucleotide-binding</keyword>